<feature type="compositionally biased region" description="Polar residues" evidence="10">
    <location>
        <begin position="761"/>
        <end position="786"/>
    </location>
</feature>
<dbReference type="PROSITE" id="PS50109">
    <property type="entry name" value="HIS_KIN"/>
    <property type="match status" value="1"/>
</dbReference>
<evidence type="ECO:0000256" key="4">
    <source>
        <dbReference type="ARBA" id="ARBA00022553"/>
    </source>
</evidence>
<dbReference type="InterPro" id="IPR007891">
    <property type="entry name" value="CHASE3"/>
</dbReference>
<dbReference type="SUPFAM" id="SSF47384">
    <property type="entry name" value="Homodimeric domain of signal transducing histidine kinase"/>
    <property type="match status" value="1"/>
</dbReference>
<dbReference type="CDD" id="cd17546">
    <property type="entry name" value="REC_hyHK_CKI1_RcsC-like"/>
    <property type="match status" value="1"/>
</dbReference>
<dbReference type="PANTHER" id="PTHR45339:SF1">
    <property type="entry name" value="HYBRID SIGNAL TRANSDUCTION HISTIDINE KINASE J"/>
    <property type="match status" value="1"/>
</dbReference>
<keyword evidence="11" id="KW-0812">Transmembrane</keyword>
<dbReference type="InterPro" id="IPR003660">
    <property type="entry name" value="HAMP_dom"/>
</dbReference>
<feature type="modified residue" description="4-aspartylphosphate" evidence="8">
    <location>
        <position position="1122"/>
    </location>
</feature>
<evidence type="ECO:0000256" key="7">
    <source>
        <dbReference type="ARBA" id="ARBA00023012"/>
    </source>
</evidence>
<feature type="transmembrane region" description="Helical" evidence="11">
    <location>
        <begin position="12"/>
        <end position="31"/>
    </location>
</feature>
<dbReference type="Gene3D" id="3.40.50.2300">
    <property type="match status" value="3"/>
</dbReference>
<keyword evidence="16" id="KW-1185">Reference proteome</keyword>
<dbReference type="CDD" id="cd16922">
    <property type="entry name" value="HATPase_EvgS-ArcB-TorS-like"/>
    <property type="match status" value="1"/>
</dbReference>
<feature type="transmembrane region" description="Helical" evidence="11">
    <location>
        <begin position="173"/>
        <end position="198"/>
    </location>
</feature>
<dbReference type="Proteomes" id="UP001170954">
    <property type="component" value="Unassembled WGS sequence"/>
</dbReference>
<evidence type="ECO:0000259" key="12">
    <source>
        <dbReference type="PROSITE" id="PS50109"/>
    </source>
</evidence>
<sequence length="1192" mass="134366">MQQNILRNLQLGFGFSMTVLLIASGILFLSIQDQRENKVLMDQAQHNITNAQLILIDLQNAETGQRGFLLTGRDKFLEPYRDSRSSLPQRIDALMKADLTSDQYARAQKLTTLATERIEVLDELIEQRRNMLELSPDLLDRGKSIMDSCRSLIKSIRQQEENRVSKRSEELESAALTTSVLIAIASLLSVIITSVLFWKLRTDYKRRGALQQELIAKDNEMSRRLNLIRGITQEITKGNYDISIDDTQKDDLGTIAKSLRIMTDSLQHNFNQLQWNDWRKNGLTELNAGLMGNPNLLEIGRFSLNFLVDFLKLDNGAIYVVERDLFKLKHTVGLKALPQEERSIHVGLLAEVYTNKIPRVISDMLPDEFNLSFAQGELQVKQIVLMPIIYQEHCIGAIEVGARNTMPQDTIEVMGDFCEIIGAAIAAAQSRGRVQQLLEETQTQTEELQVQHAELESLNTELEAQASKLRVSEEELRSQQEELLLSNKELEKRSQILEDRNQMIAIRNREIQEKAEALALSTKYKSEFLANMSHELRTPLNSILLLSKVLTENNEGNLNSEQVESAQVIWSSGTGLLTLIDEILDLSKIESGKMSLEVEQFFLSELIGDLTQMFKPLTKEKGINFSVESTLPENFRMKSDRLRLEQILRNLLSNAIKFTAQGSIKLRVNHSSSDGEAVMFSVQDTGIGISPEKQQLIFEAFQQADGSTRRRFGGTGLGLSISREIARLLSGEIRVESELGQGSCFTLVLPLEHAKAEENIIANQDSPSETLTSESTVIKQPKSSNLPEEIPDDRHTIDQGDKVILIVEDDVVFAKALRDYARKAGYKTIVVGRGDLVLYAALQYKPKAILLDIVLPIMDGWQILDELKSNVETRHIPVHMMSAEQARKNESIRRGAIDFIRKPFQKQGFQSIFSRIEEALNNGSKKVLIVEENPKHAAALSSYLESFEISTEVKSSVEQSVEALSNGKVDCVILDMGIPDEVAYETLETIKSNSGLEDLPIIIFTGKSLSGREEMRIKEYADSIVVKTVHSYQRILDEVSLFLHLVDKKGQAVPEDVRKENRNLTDALQNRKVLVADDDIRNIFSLSRALEKYNVEVFSAMDGKEACQVLEQNPTIDIVLMDIMMPNMDGFQAIQKIRAQDHFKNLPIIAVTAKAMTGDRDKCMKAGASDYISKPVDIDQLVSLLRVWLFER</sequence>
<evidence type="ECO:0000256" key="1">
    <source>
        <dbReference type="ARBA" id="ARBA00000085"/>
    </source>
</evidence>
<feature type="modified residue" description="4-aspartylphosphate" evidence="8">
    <location>
        <position position="975"/>
    </location>
</feature>
<protein>
    <recommendedName>
        <fullName evidence="3">histidine kinase</fullName>
        <ecNumber evidence="3">2.7.13.3</ecNumber>
    </recommendedName>
</protein>
<feature type="domain" description="Response regulatory" evidence="13">
    <location>
        <begin position="1072"/>
        <end position="1189"/>
    </location>
</feature>
<evidence type="ECO:0000259" key="14">
    <source>
        <dbReference type="PROSITE" id="PS50885"/>
    </source>
</evidence>
<dbReference type="EC" id="2.7.13.3" evidence="3"/>
<dbReference type="PANTHER" id="PTHR45339">
    <property type="entry name" value="HYBRID SIGNAL TRANSDUCTION HISTIDINE KINASE J"/>
    <property type="match status" value="1"/>
</dbReference>
<feature type="domain" description="Response regulatory" evidence="13">
    <location>
        <begin position="926"/>
        <end position="1042"/>
    </location>
</feature>
<evidence type="ECO:0000256" key="2">
    <source>
        <dbReference type="ARBA" id="ARBA00004370"/>
    </source>
</evidence>
<feature type="domain" description="Histidine kinase" evidence="12">
    <location>
        <begin position="531"/>
        <end position="753"/>
    </location>
</feature>
<evidence type="ECO:0000256" key="6">
    <source>
        <dbReference type="ARBA" id="ARBA00022777"/>
    </source>
</evidence>
<dbReference type="RefSeq" id="WP_286650073.1">
    <property type="nucleotide sequence ID" value="NZ_JACAGK010000001.1"/>
</dbReference>
<feature type="modified residue" description="4-aspartylphosphate" evidence="8">
    <location>
        <position position="852"/>
    </location>
</feature>
<dbReference type="InterPro" id="IPR011006">
    <property type="entry name" value="CheY-like_superfamily"/>
</dbReference>
<dbReference type="SUPFAM" id="SSF55874">
    <property type="entry name" value="ATPase domain of HSP90 chaperone/DNA topoisomerase II/histidine kinase"/>
    <property type="match status" value="1"/>
</dbReference>
<dbReference type="InterPro" id="IPR003661">
    <property type="entry name" value="HisK_dim/P_dom"/>
</dbReference>
<comment type="caution">
    <text evidence="15">The sequence shown here is derived from an EMBL/GenBank/DDBJ whole genome shotgun (WGS) entry which is preliminary data.</text>
</comment>
<evidence type="ECO:0000256" key="3">
    <source>
        <dbReference type="ARBA" id="ARBA00012438"/>
    </source>
</evidence>
<dbReference type="SUPFAM" id="SSF158472">
    <property type="entry name" value="HAMP domain-like"/>
    <property type="match status" value="1"/>
</dbReference>
<dbReference type="InterPro" id="IPR003594">
    <property type="entry name" value="HATPase_dom"/>
</dbReference>
<dbReference type="SMART" id="SM00387">
    <property type="entry name" value="HATPase_c"/>
    <property type="match status" value="1"/>
</dbReference>
<evidence type="ECO:0000256" key="5">
    <source>
        <dbReference type="ARBA" id="ARBA00022679"/>
    </source>
</evidence>
<evidence type="ECO:0000256" key="9">
    <source>
        <dbReference type="SAM" id="Coils"/>
    </source>
</evidence>
<proteinExistence type="predicted"/>
<comment type="subcellular location">
    <subcellularLocation>
        <location evidence="2">Membrane</location>
    </subcellularLocation>
</comment>
<keyword evidence="11" id="KW-0472">Membrane</keyword>
<comment type="catalytic activity">
    <reaction evidence="1">
        <text>ATP + protein L-histidine = ADP + protein N-phospho-L-histidine.</text>
        <dbReference type="EC" id="2.7.13.3"/>
    </reaction>
</comment>
<gene>
    <name evidence="15" type="ORF">HX018_00400</name>
</gene>
<dbReference type="Gene3D" id="3.30.565.10">
    <property type="entry name" value="Histidine kinase-like ATPase, C-terminal domain"/>
    <property type="match status" value="1"/>
</dbReference>
<dbReference type="Pfam" id="PF00072">
    <property type="entry name" value="Response_reg"/>
    <property type="match status" value="3"/>
</dbReference>
<dbReference type="Pfam" id="PF00672">
    <property type="entry name" value="HAMP"/>
    <property type="match status" value="1"/>
</dbReference>
<dbReference type="Gene3D" id="3.30.450.40">
    <property type="match status" value="1"/>
</dbReference>
<keyword evidence="11" id="KW-1133">Transmembrane helix</keyword>
<accession>A0ABT7NHP5</accession>
<evidence type="ECO:0000313" key="16">
    <source>
        <dbReference type="Proteomes" id="UP001170954"/>
    </source>
</evidence>
<dbReference type="InterPro" id="IPR004358">
    <property type="entry name" value="Sig_transdc_His_kin-like_C"/>
</dbReference>
<feature type="region of interest" description="Disordered" evidence="10">
    <location>
        <begin position="761"/>
        <end position="789"/>
    </location>
</feature>
<evidence type="ECO:0000259" key="13">
    <source>
        <dbReference type="PROSITE" id="PS50110"/>
    </source>
</evidence>
<dbReference type="InterPro" id="IPR003018">
    <property type="entry name" value="GAF"/>
</dbReference>
<keyword evidence="9" id="KW-0175">Coiled coil</keyword>
<dbReference type="CDD" id="cd19410">
    <property type="entry name" value="HK9-like_sensor"/>
    <property type="match status" value="1"/>
</dbReference>
<dbReference type="Pfam" id="PF05227">
    <property type="entry name" value="CHASE3"/>
    <property type="match status" value="1"/>
</dbReference>
<dbReference type="SMART" id="SM00448">
    <property type="entry name" value="REC"/>
    <property type="match status" value="3"/>
</dbReference>
<dbReference type="SMART" id="SM00065">
    <property type="entry name" value="GAF"/>
    <property type="match status" value="1"/>
</dbReference>
<dbReference type="SUPFAM" id="SSF55781">
    <property type="entry name" value="GAF domain-like"/>
    <property type="match status" value="1"/>
</dbReference>
<dbReference type="Pfam" id="PF01590">
    <property type="entry name" value="GAF"/>
    <property type="match status" value="1"/>
</dbReference>
<reference evidence="15" key="1">
    <citation type="submission" date="2020-06" db="EMBL/GenBank/DDBJ databases">
        <authorList>
            <person name="Dong N."/>
        </authorList>
    </citation>
    <scope>NUCLEOTIDE SEQUENCE</scope>
    <source>
        <strain evidence="15">R1692</strain>
    </source>
</reference>
<dbReference type="InterPro" id="IPR036890">
    <property type="entry name" value="HATPase_C_sf"/>
</dbReference>
<dbReference type="PRINTS" id="PR00344">
    <property type="entry name" value="BCTRLSENSOR"/>
</dbReference>
<dbReference type="Pfam" id="PF02518">
    <property type="entry name" value="HATPase_c"/>
    <property type="match status" value="1"/>
</dbReference>
<feature type="domain" description="Response regulatory" evidence="13">
    <location>
        <begin position="803"/>
        <end position="917"/>
    </location>
</feature>
<dbReference type="Gene3D" id="6.10.340.10">
    <property type="match status" value="1"/>
</dbReference>
<dbReference type="PROSITE" id="PS50885">
    <property type="entry name" value="HAMP"/>
    <property type="match status" value="1"/>
</dbReference>
<organism evidence="15 16">
    <name type="scientific">Sphingobacterium hotanense</name>
    <dbReference type="NCBI Taxonomy" id="649196"/>
    <lineage>
        <taxon>Bacteria</taxon>
        <taxon>Pseudomonadati</taxon>
        <taxon>Bacteroidota</taxon>
        <taxon>Sphingobacteriia</taxon>
        <taxon>Sphingobacteriales</taxon>
        <taxon>Sphingobacteriaceae</taxon>
        <taxon>Sphingobacterium</taxon>
    </lineage>
</organism>
<evidence type="ECO:0000256" key="10">
    <source>
        <dbReference type="SAM" id="MobiDB-lite"/>
    </source>
</evidence>
<evidence type="ECO:0000313" key="15">
    <source>
        <dbReference type="EMBL" id="MDM1046711.1"/>
    </source>
</evidence>
<keyword evidence="5" id="KW-0808">Transferase</keyword>
<dbReference type="Gene3D" id="1.10.287.130">
    <property type="match status" value="1"/>
</dbReference>
<name>A0ABT7NHP5_9SPHI</name>
<dbReference type="SMART" id="SM00304">
    <property type="entry name" value="HAMP"/>
    <property type="match status" value="1"/>
</dbReference>
<dbReference type="CDD" id="cd00156">
    <property type="entry name" value="REC"/>
    <property type="match status" value="1"/>
</dbReference>
<dbReference type="PROSITE" id="PS50110">
    <property type="entry name" value="RESPONSE_REGULATORY"/>
    <property type="match status" value="3"/>
</dbReference>
<dbReference type="SMART" id="SM00388">
    <property type="entry name" value="HisKA"/>
    <property type="match status" value="1"/>
</dbReference>
<dbReference type="EMBL" id="JACAGK010000001">
    <property type="protein sequence ID" value="MDM1046711.1"/>
    <property type="molecule type" value="Genomic_DNA"/>
</dbReference>
<feature type="domain" description="HAMP" evidence="14">
    <location>
        <begin position="219"/>
        <end position="271"/>
    </location>
</feature>
<dbReference type="InterPro" id="IPR029016">
    <property type="entry name" value="GAF-like_dom_sf"/>
</dbReference>
<dbReference type="InterPro" id="IPR001789">
    <property type="entry name" value="Sig_transdc_resp-reg_receiver"/>
</dbReference>
<dbReference type="Pfam" id="PF00512">
    <property type="entry name" value="HisKA"/>
    <property type="match status" value="1"/>
</dbReference>
<evidence type="ECO:0000256" key="8">
    <source>
        <dbReference type="PROSITE-ProRule" id="PRU00169"/>
    </source>
</evidence>
<evidence type="ECO:0000256" key="11">
    <source>
        <dbReference type="SAM" id="Phobius"/>
    </source>
</evidence>
<keyword evidence="7" id="KW-0902">Two-component regulatory system</keyword>
<dbReference type="SUPFAM" id="SSF52172">
    <property type="entry name" value="CheY-like"/>
    <property type="match status" value="3"/>
</dbReference>
<dbReference type="InterPro" id="IPR005467">
    <property type="entry name" value="His_kinase_dom"/>
</dbReference>
<keyword evidence="6" id="KW-0418">Kinase</keyword>
<dbReference type="CDD" id="cd00082">
    <property type="entry name" value="HisKA"/>
    <property type="match status" value="1"/>
</dbReference>
<dbReference type="CDD" id="cd06225">
    <property type="entry name" value="HAMP"/>
    <property type="match status" value="1"/>
</dbReference>
<keyword evidence="4 8" id="KW-0597">Phosphoprotein</keyword>
<reference evidence="15" key="2">
    <citation type="journal article" date="2022" name="Sci. Total Environ.">
        <title>Prevalence, transmission, and molecular epidemiology of tet(X)-positive bacteria among humans, animals, and environmental niches in China: An epidemiological, and genomic-based study.</title>
        <authorList>
            <person name="Dong N."/>
            <person name="Zeng Y."/>
            <person name="Cai C."/>
            <person name="Sun C."/>
            <person name="Lu J."/>
            <person name="Liu C."/>
            <person name="Zhou H."/>
            <person name="Sun Q."/>
            <person name="Shu L."/>
            <person name="Wang H."/>
            <person name="Wang Y."/>
            <person name="Wang S."/>
            <person name="Wu C."/>
            <person name="Chan E.W."/>
            <person name="Chen G."/>
            <person name="Shen Z."/>
            <person name="Chen S."/>
            <person name="Zhang R."/>
        </authorList>
    </citation>
    <scope>NUCLEOTIDE SEQUENCE</scope>
    <source>
        <strain evidence="15">R1692</strain>
    </source>
</reference>
<feature type="coiled-coil region" evidence="9">
    <location>
        <begin position="438"/>
        <end position="507"/>
    </location>
</feature>
<dbReference type="InterPro" id="IPR036097">
    <property type="entry name" value="HisK_dim/P_sf"/>
</dbReference>